<dbReference type="EMBL" id="CCKQ01011830">
    <property type="protein sequence ID" value="CDW83406.1"/>
    <property type="molecule type" value="Genomic_DNA"/>
</dbReference>
<comment type="similarity">
    <text evidence="2">Belongs to the SLC29A/ENT transporter (TC 2.A.57) family.</text>
</comment>
<feature type="transmembrane region" description="Helical" evidence="7">
    <location>
        <begin position="411"/>
        <end position="429"/>
    </location>
</feature>
<feature type="transmembrane region" description="Helical" evidence="7">
    <location>
        <begin position="32"/>
        <end position="51"/>
    </location>
</feature>
<proteinExistence type="inferred from homology"/>
<dbReference type="InterPro" id="IPR002259">
    <property type="entry name" value="Eqnu_transpt"/>
</dbReference>
<feature type="transmembrane region" description="Helical" evidence="7">
    <location>
        <begin position="199"/>
        <end position="222"/>
    </location>
</feature>
<protein>
    <submittedName>
        <fullName evidence="8">Equilibrative nucleoside transporter 1</fullName>
    </submittedName>
</protein>
<dbReference type="PANTHER" id="PTHR10332:SF10">
    <property type="entry name" value="EQUILIBRATIVE NUCLEOSIDE TRANSPORTER 4"/>
    <property type="match status" value="1"/>
</dbReference>
<keyword evidence="9" id="KW-1185">Reference proteome</keyword>
<keyword evidence="3" id="KW-0813">Transport</keyword>
<dbReference type="GO" id="GO:0005337">
    <property type="term" value="F:nucleoside transmembrane transporter activity"/>
    <property type="evidence" value="ECO:0007669"/>
    <property type="project" value="InterPro"/>
</dbReference>
<evidence type="ECO:0000256" key="2">
    <source>
        <dbReference type="ARBA" id="ARBA00007965"/>
    </source>
</evidence>
<keyword evidence="4 7" id="KW-0812">Transmembrane</keyword>
<evidence type="ECO:0000313" key="8">
    <source>
        <dbReference type="EMBL" id="CDW83406.1"/>
    </source>
</evidence>
<dbReference type="OrthoDB" id="411344at2759"/>
<organism evidence="8 9">
    <name type="scientific">Stylonychia lemnae</name>
    <name type="common">Ciliate</name>
    <dbReference type="NCBI Taxonomy" id="5949"/>
    <lineage>
        <taxon>Eukaryota</taxon>
        <taxon>Sar</taxon>
        <taxon>Alveolata</taxon>
        <taxon>Ciliophora</taxon>
        <taxon>Intramacronucleata</taxon>
        <taxon>Spirotrichea</taxon>
        <taxon>Stichotrichia</taxon>
        <taxon>Sporadotrichida</taxon>
        <taxon>Oxytrichidae</taxon>
        <taxon>Stylonychinae</taxon>
        <taxon>Stylonychia</taxon>
    </lineage>
</organism>
<dbReference type="AlphaFoldDB" id="A0A078ANC7"/>
<evidence type="ECO:0000256" key="7">
    <source>
        <dbReference type="SAM" id="Phobius"/>
    </source>
</evidence>
<sequence>MTKKDDFQFDNETPAYSNEIPLIKEPEDKGNVGYWLMLLFGIGALLPWNAILTALDFFEEKQSRYQPSFVFGFAVNSLLTVVQVIILLYGYKVSYVVRISGGFLVIAVLMIILPLTTNYLGSTSGFFTDIGILVIFGAMGGIVQGSVFGLAGMLPFKYMGAVMFGNGLSGITLNILRAITLAAFPPGVEGSNNNFLGSLVYFILAAIILVIAAIGMVIFMRLPFAQYYVRRATDEKNKTQKRISGTYNDMDEQDKSLLSVTNDINKTGHESDMTPKGDLTKASHQTMSPFMAFLIMVRRSFLMAWEFLTAITSVFFVTFIVFPGTSLHTGLHFMDGIDNASLKGAWSALILITVFNVLDTIGRWLAGQKFGQGSDKFVLILTFVRVIFIATFLLIALNVSPAWLFGVDADWFKLINMILFAFTNGYCSTQCAIKAPSRASDDSKESVGTLIGLFLTLGIFLGSIGAIGMGKIF</sequence>
<feature type="transmembrane region" description="Helical" evidence="7">
    <location>
        <begin position="450"/>
        <end position="470"/>
    </location>
</feature>
<dbReference type="GO" id="GO:0005886">
    <property type="term" value="C:plasma membrane"/>
    <property type="evidence" value="ECO:0007669"/>
    <property type="project" value="TreeGrafter"/>
</dbReference>
<dbReference type="OMA" id="GSPWTTK"/>
<dbReference type="InterPro" id="IPR036259">
    <property type="entry name" value="MFS_trans_sf"/>
</dbReference>
<keyword evidence="6 7" id="KW-0472">Membrane</keyword>
<feature type="transmembrane region" description="Helical" evidence="7">
    <location>
        <begin position="126"/>
        <end position="151"/>
    </location>
</feature>
<evidence type="ECO:0000256" key="4">
    <source>
        <dbReference type="ARBA" id="ARBA00022692"/>
    </source>
</evidence>
<evidence type="ECO:0000256" key="1">
    <source>
        <dbReference type="ARBA" id="ARBA00004141"/>
    </source>
</evidence>
<feature type="transmembrane region" description="Helical" evidence="7">
    <location>
        <begin position="344"/>
        <end position="365"/>
    </location>
</feature>
<keyword evidence="5 7" id="KW-1133">Transmembrane helix</keyword>
<dbReference type="PANTHER" id="PTHR10332">
    <property type="entry name" value="EQUILIBRATIVE NUCLEOSIDE TRANSPORTER"/>
    <property type="match status" value="1"/>
</dbReference>
<comment type="subcellular location">
    <subcellularLocation>
        <location evidence="1">Membrane</location>
        <topology evidence="1">Multi-pass membrane protein</topology>
    </subcellularLocation>
</comment>
<evidence type="ECO:0000256" key="6">
    <source>
        <dbReference type="ARBA" id="ARBA00023136"/>
    </source>
</evidence>
<dbReference type="InParanoid" id="A0A078ANC7"/>
<dbReference type="Proteomes" id="UP000039865">
    <property type="component" value="Unassembled WGS sequence"/>
</dbReference>
<feature type="transmembrane region" description="Helical" evidence="7">
    <location>
        <begin position="301"/>
        <end position="324"/>
    </location>
</feature>
<evidence type="ECO:0000256" key="5">
    <source>
        <dbReference type="ARBA" id="ARBA00022989"/>
    </source>
</evidence>
<evidence type="ECO:0000256" key="3">
    <source>
        <dbReference type="ARBA" id="ARBA00022448"/>
    </source>
</evidence>
<dbReference type="PIRSF" id="PIRSF016379">
    <property type="entry name" value="ENT"/>
    <property type="match status" value="1"/>
</dbReference>
<gene>
    <name evidence="8" type="primary">Contig3199.g3416</name>
    <name evidence="8" type="ORF">STYLEM_12452</name>
</gene>
<feature type="transmembrane region" description="Helical" evidence="7">
    <location>
        <begin position="377"/>
        <end position="399"/>
    </location>
</feature>
<dbReference type="Pfam" id="PF01733">
    <property type="entry name" value="Nucleoside_tran"/>
    <property type="match status" value="1"/>
</dbReference>
<feature type="transmembrane region" description="Helical" evidence="7">
    <location>
        <begin position="158"/>
        <end position="179"/>
    </location>
</feature>
<dbReference type="SUPFAM" id="SSF103473">
    <property type="entry name" value="MFS general substrate transporter"/>
    <property type="match status" value="1"/>
</dbReference>
<feature type="transmembrane region" description="Helical" evidence="7">
    <location>
        <begin position="103"/>
        <end position="120"/>
    </location>
</feature>
<dbReference type="PRINTS" id="PR01130">
    <property type="entry name" value="DERENTRNSPRT"/>
</dbReference>
<reference evidence="8 9" key="1">
    <citation type="submission" date="2014-06" db="EMBL/GenBank/DDBJ databases">
        <authorList>
            <person name="Swart Estienne"/>
        </authorList>
    </citation>
    <scope>NUCLEOTIDE SEQUENCE [LARGE SCALE GENOMIC DNA]</scope>
    <source>
        <strain evidence="8 9">130c</strain>
    </source>
</reference>
<feature type="transmembrane region" description="Helical" evidence="7">
    <location>
        <begin position="71"/>
        <end position="91"/>
    </location>
</feature>
<accession>A0A078ANC7</accession>
<evidence type="ECO:0000313" key="9">
    <source>
        <dbReference type="Proteomes" id="UP000039865"/>
    </source>
</evidence>
<name>A0A078ANC7_STYLE</name>